<dbReference type="AlphaFoldDB" id="A0A9P5N7P2"/>
<proteinExistence type="predicted"/>
<sequence length="62" mass="7173">MFMNFDLRSRSSVELHPYTEESYLLGPVTENQCVTKIMTVNSHQCFATTDCFPLSKDIHLVF</sequence>
<gene>
    <name evidence="1" type="ORF">CPB84DRAFT_662579</name>
</gene>
<evidence type="ECO:0000313" key="2">
    <source>
        <dbReference type="Proteomes" id="UP000724874"/>
    </source>
</evidence>
<reference evidence="1" key="1">
    <citation type="submission" date="2020-11" db="EMBL/GenBank/DDBJ databases">
        <authorList>
            <consortium name="DOE Joint Genome Institute"/>
            <person name="Ahrendt S."/>
            <person name="Riley R."/>
            <person name="Andreopoulos W."/>
            <person name="LaButti K."/>
            <person name="Pangilinan J."/>
            <person name="Ruiz-duenas F.J."/>
            <person name="Barrasa J.M."/>
            <person name="Sanchez-Garcia M."/>
            <person name="Camarero S."/>
            <person name="Miyauchi S."/>
            <person name="Serrano A."/>
            <person name="Linde D."/>
            <person name="Babiker R."/>
            <person name="Drula E."/>
            <person name="Ayuso-Fernandez I."/>
            <person name="Pacheco R."/>
            <person name="Padilla G."/>
            <person name="Ferreira P."/>
            <person name="Barriuso J."/>
            <person name="Kellner H."/>
            <person name="Castanera R."/>
            <person name="Alfaro M."/>
            <person name="Ramirez L."/>
            <person name="Pisabarro A.G."/>
            <person name="Kuo A."/>
            <person name="Tritt A."/>
            <person name="Lipzen A."/>
            <person name="He G."/>
            <person name="Yan M."/>
            <person name="Ng V."/>
            <person name="Cullen D."/>
            <person name="Martin F."/>
            <person name="Rosso M.-N."/>
            <person name="Henrissat B."/>
            <person name="Hibbett D."/>
            <person name="Martinez A.T."/>
            <person name="Grigoriev I.V."/>
        </authorList>
    </citation>
    <scope>NUCLEOTIDE SEQUENCE</scope>
    <source>
        <strain evidence="1">AH 44721</strain>
    </source>
</reference>
<protein>
    <submittedName>
        <fullName evidence="1">Uncharacterized protein</fullName>
    </submittedName>
</protein>
<keyword evidence="2" id="KW-1185">Reference proteome</keyword>
<accession>A0A9P5N7P2</accession>
<comment type="caution">
    <text evidence="1">The sequence shown here is derived from an EMBL/GenBank/DDBJ whole genome shotgun (WGS) entry which is preliminary data.</text>
</comment>
<name>A0A9P5N7P2_GYMJU</name>
<evidence type="ECO:0000313" key="1">
    <source>
        <dbReference type="EMBL" id="KAF8872604.1"/>
    </source>
</evidence>
<dbReference type="EMBL" id="JADNYJ010000259">
    <property type="protein sequence ID" value="KAF8872604.1"/>
    <property type="molecule type" value="Genomic_DNA"/>
</dbReference>
<dbReference type="Proteomes" id="UP000724874">
    <property type="component" value="Unassembled WGS sequence"/>
</dbReference>
<organism evidence="1 2">
    <name type="scientific">Gymnopilus junonius</name>
    <name type="common">Spectacular rustgill mushroom</name>
    <name type="synonym">Gymnopilus spectabilis subsp. junonius</name>
    <dbReference type="NCBI Taxonomy" id="109634"/>
    <lineage>
        <taxon>Eukaryota</taxon>
        <taxon>Fungi</taxon>
        <taxon>Dikarya</taxon>
        <taxon>Basidiomycota</taxon>
        <taxon>Agaricomycotina</taxon>
        <taxon>Agaricomycetes</taxon>
        <taxon>Agaricomycetidae</taxon>
        <taxon>Agaricales</taxon>
        <taxon>Agaricineae</taxon>
        <taxon>Hymenogastraceae</taxon>
        <taxon>Gymnopilus</taxon>
    </lineage>
</organism>